<dbReference type="SUPFAM" id="SSF46785">
    <property type="entry name" value="Winged helix' DNA-binding domain"/>
    <property type="match status" value="2"/>
</dbReference>
<dbReference type="GO" id="GO:0005681">
    <property type="term" value="C:spliceosomal complex"/>
    <property type="evidence" value="ECO:0007669"/>
    <property type="project" value="UniProtKB-KW"/>
</dbReference>
<keyword evidence="8" id="KW-0547">Nucleotide-binding</keyword>
<evidence type="ECO:0000256" key="6">
    <source>
        <dbReference type="ARBA" id="ARBA00022728"/>
    </source>
</evidence>
<dbReference type="InterPro" id="IPR004179">
    <property type="entry name" value="Sec63-dom"/>
</dbReference>
<feature type="region of interest" description="Disordered" evidence="18">
    <location>
        <begin position="373"/>
        <end position="398"/>
    </location>
</feature>
<evidence type="ECO:0000259" key="19">
    <source>
        <dbReference type="PROSITE" id="PS51192"/>
    </source>
</evidence>
<organism evidence="21">
    <name type="scientific">Notodromas monacha</name>
    <dbReference type="NCBI Taxonomy" id="399045"/>
    <lineage>
        <taxon>Eukaryota</taxon>
        <taxon>Metazoa</taxon>
        <taxon>Ecdysozoa</taxon>
        <taxon>Arthropoda</taxon>
        <taxon>Crustacea</taxon>
        <taxon>Oligostraca</taxon>
        <taxon>Ostracoda</taxon>
        <taxon>Podocopa</taxon>
        <taxon>Podocopida</taxon>
        <taxon>Cypridocopina</taxon>
        <taxon>Cypridoidea</taxon>
        <taxon>Cyprididae</taxon>
        <taxon>Notodromas</taxon>
    </lineage>
</organism>
<dbReference type="InterPro" id="IPR048863">
    <property type="entry name" value="BRR2_plug"/>
</dbReference>
<dbReference type="PROSITE" id="PS51194">
    <property type="entry name" value="HELICASE_CTER"/>
    <property type="match status" value="1"/>
</dbReference>
<dbReference type="SMART" id="SM00973">
    <property type="entry name" value="Sec63"/>
    <property type="match status" value="2"/>
</dbReference>
<feature type="domain" description="Helicase ATP-binding" evidence="19">
    <location>
        <begin position="1252"/>
        <end position="1428"/>
    </location>
</feature>
<evidence type="ECO:0000256" key="8">
    <source>
        <dbReference type="ARBA" id="ARBA00022741"/>
    </source>
</evidence>
<keyword evidence="22" id="KW-1185">Reference proteome</keyword>
<dbReference type="GO" id="GO:0008380">
    <property type="term" value="P:RNA splicing"/>
    <property type="evidence" value="ECO:0007669"/>
    <property type="project" value="UniProtKB-KW"/>
</dbReference>
<dbReference type="SMART" id="SM00733">
    <property type="entry name" value="Mterf"/>
    <property type="match status" value="2"/>
</dbReference>
<dbReference type="FunFam" id="3.40.50.300:FF:000254">
    <property type="entry name" value="U5 small nuclear ribonucleoprotein helicase"/>
    <property type="match status" value="1"/>
</dbReference>
<evidence type="ECO:0000256" key="7">
    <source>
        <dbReference type="ARBA" id="ARBA00022737"/>
    </source>
</evidence>
<evidence type="ECO:0000256" key="14">
    <source>
        <dbReference type="ARBA" id="ARBA00023242"/>
    </source>
</evidence>
<dbReference type="SMART" id="SM00487">
    <property type="entry name" value="DEXDc"/>
    <property type="match status" value="2"/>
</dbReference>
<dbReference type="FunFam" id="1.10.10.10:FF:000024">
    <property type="entry name" value="U5 small nuclear ribonucleoprotein helicase"/>
    <property type="match status" value="1"/>
</dbReference>
<dbReference type="InterPro" id="IPR041094">
    <property type="entry name" value="Brr2_helicase_PWI"/>
</dbReference>
<dbReference type="SMART" id="SM00490">
    <property type="entry name" value="HELICc"/>
    <property type="match status" value="1"/>
</dbReference>
<proteinExistence type="inferred from homology"/>
<dbReference type="CDD" id="cd18795">
    <property type="entry name" value="SF2_C_Ski2"/>
    <property type="match status" value="1"/>
</dbReference>
<comment type="similarity">
    <text evidence="2">Belongs to the mTERF family.</text>
</comment>
<accession>A0A7R9BGU4</accession>
<dbReference type="FunFam" id="1.10.150.20:FF:000004">
    <property type="entry name" value="U5 small nuclear ribonucleoprotein helicase"/>
    <property type="match status" value="1"/>
</dbReference>
<dbReference type="SUPFAM" id="SSF81296">
    <property type="entry name" value="E set domains"/>
    <property type="match status" value="1"/>
</dbReference>
<dbReference type="Pfam" id="PF21188">
    <property type="entry name" value="BRR2_plug"/>
    <property type="match status" value="1"/>
</dbReference>
<dbReference type="Pfam" id="PF23445">
    <property type="entry name" value="WHD_SNRNP200"/>
    <property type="match status" value="2"/>
</dbReference>
<dbReference type="FunFam" id="1.10.3380.10:FF:000002">
    <property type="entry name" value="Activating signal cointegrator 1 complex subunit 3"/>
    <property type="match status" value="1"/>
</dbReference>
<dbReference type="PIRSF" id="PIRSF039073">
    <property type="entry name" value="BRR2"/>
    <property type="match status" value="1"/>
</dbReference>
<evidence type="ECO:0000313" key="22">
    <source>
        <dbReference type="Proteomes" id="UP000678499"/>
    </source>
</evidence>
<feature type="compositionally biased region" description="Acidic residues" evidence="18">
    <location>
        <begin position="225"/>
        <end position="241"/>
    </location>
</feature>
<feature type="domain" description="Helicase ATP-binding" evidence="19">
    <location>
        <begin position="486"/>
        <end position="669"/>
    </location>
</feature>
<dbReference type="CDD" id="cd18019">
    <property type="entry name" value="DEXHc_Brr2_1"/>
    <property type="match status" value="1"/>
</dbReference>
<dbReference type="Proteomes" id="UP000678499">
    <property type="component" value="Unassembled WGS sequence"/>
</dbReference>
<dbReference type="GO" id="GO:0006397">
    <property type="term" value="P:mRNA processing"/>
    <property type="evidence" value="ECO:0007669"/>
    <property type="project" value="UniProtKB-KW"/>
</dbReference>
<protein>
    <recommendedName>
        <fullName evidence="15">U5 small nuclear ribonucleoprotein 200 kDa helicase</fullName>
        <ecNumber evidence="4">3.6.4.13</ecNumber>
    </recommendedName>
</protein>
<dbReference type="GO" id="GO:0005524">
    <property type="term" value="F:ATP binding"/>
    <property type="evidence" value="ECO:0007669"/>
    <property type="project" value="UniProtKB-KW"/>
</dbReference>
<dbReference type="SMART" id="SM00382">
    <property type="entry name" value="AAA"/>
    <property type="match status" value="2"/>
</dbReference>
<keyword evidence="5" id="KW-0507">mRNA processing</keyword>
<dbReference type="InterPro" id="IPR001650">
    <property type="entry name" value="Helicase_C-like"/>
</dbReference>
<dbReference type="InterPro" id="IPR014756">
    <property type="entry name" value="Ig_E-set"/>
</dbReference>
<dbReference type="FunFam" id="3.40.50.300:FF:003287">
    <property type="entry name" value="U5 small nuclear ribonucleoprotein 200 kDa helicase"/>
    <property type="match status" value="1"/>
</dbReference>
<dbReference type="PANTHER" id="PTHR47961">
    <property type="entry name" value="DNA POLYMERASE THETA, PUTATIVE (AFU_ORTHOLOGUE AFUA_1G05260)-RELATED"/>
    <property type="match status" value="1"/>
</dbReference>
<evidence type="ECO:0000256" key="5">
    <source>
        <dbReference type="ARBA" id="ARBA00022664"/>
    </source>
</evidence>
<dbReference type="FunFam" id="2.60.40.150:FF:000004">
    <property type="entry name" value="RNA helicase, activating signal cointegrator 1"/>
    <property type="match status" value="1"/>
</dbReference>
<keyword evidence="9" id="KW-0378">Hydrolase</keyword>
<evidence type="ECO:0000256" key="9">
    <source>
        <dbReference type="ARBA" id="ARBA00022801"/>
    </source>
</evidence>
<evidence type="ECO:0000256" key="13">
    <source>
        <dbReference type="ARBA" id="ARBA00023187"/>
    </source>
</evidence>
<keyword evidence="7" id="KW-0677">Repeat</keyword>
<dbReference type="FunFam" id="1.10.150.20:FF:000013">
    <property type="entry name" value="U5 small nuclear ribonucleoprotein kDa helicase"/>
    <property type="match status" value="1"/>
</dbReference>
<evidence type="ECO:0000256" key="18">
    <source>
        <dbReference type="SAM" id="MobiDB-lite"/>
    </source>
</evidence>
<dbReference type="InterPro" id="IPR050474">
    <property type="entry name" value="Hel308_SKI2-like"/>
</dbReference>
<feature type="region of interest" description="Disordered" evidence="18">
    <location>
        <begin position="53"/>
        <end position="74"/>
    </location>
</feature>
<dbReference type="Gene3D" id="2.60.40.150">
    <property type="entry name" value="C2 domain"/>
    <property type="match status" value="2"/>
</dbReference>
<dbReference type="FunFam" id="2.60.40.150:FF:000048">
    <property type="entry name" value="U5 small nuclear ribonucleoprotein 200 kDa helicase"/>
    <property type="match status" value="1"/>
</dbReference>
<dbReference type="EC" id="3.6.4.13" evidence="4"/>
<keyword evidence="6" id="KW-0747">Spliceosome</keyword>
<dbReference type="GO" id="GO:0003724">
    <property type="term" value="F:RNA helicase activity"/>
    <property type="evidence" value="ECO:0007669"/>
    <property type="project" value="UniProtKB-EC"/>
</dbReference>
<keyword evidence="10" id="KW-0347">Helicase</keyword>
<evidence type="ECO:0000256" key="11">
    <source>
        <dbReference type="ARBA" id="ARBA00022840"/>
    </source>
</evidence>
<dbReference type="FunFam" id="1.10.3380.10:FF:000001">
    <property type="entry name" value="U5 small nuclear ribonucleoprotein helicase"/>
    <property type="match status" value="1"/>
</dbReference>
<dbReference type="OrthoDB" id="5575at2759"/>
<dbReference type="InterPro" id="IPR036388">
    <property type="entry name" value="WH-like_DNA-bd_sf"/>
</dbReference>
<dbReference type="InterPro" id="IPR014001">
    <property type="entry name" value="Helicase_ATP-bd"/>
</dbReference>
<evidence type="ECO:0000256" key="12">
    <source>
        <dbReference type="ARBA" id="ARBA00022946"/>
    </source>
</evidence>
<evidence type="ECO:0000256" key="4">
    <source>
        <dbReference type="ARBA" id="ARBA00012552"/>
    </source>
</evidence>
<dbReference type="Gene3D" id="1.10.10.10">
    <property type="entry name" value="Winged helix-like DNA-binding domain superfamily/Winged helix DNA-binding domain"/>
    <property type="match status" value="2"/>
</dbReference>
<dbReference type="Gene3D" id="1.10.3380.10">
    <property type="entry name" value="Sec63 N-terminal domain-like domain"/>
    <property type="match status" value="2"/>
</dbReference>
<evidence type="ECO:0000256" key="2">
    <source>
        <dbReference type="ARBA" id="ARBA00007692"/>
    </source>
</evidence>
<dbReference type="PROSITE" id="PS51192">
    <property type="entry name" value="HELICASE_ATP_BIND_1"/>
    <property type="match status" value="2"/>
</dbReference>
<name>A0A7R9BGU4_9CRUS</name>
<comment type="catalytic activity">
    <reaction evidence="16">
        <text>ATP + H2O = ADP + phosphate + H(+)</text>
        <dbReference type="Rhea" id="RHEA:13065"/>
        <dbReference type="ChEBI" id="CHEBI:15377"/>
        <dbReference type="ChEBI" id="CHEBI:15378"/>
        <dbReference type="ChEBI" id="CHEBI:30616"/>
        <dbReference type="ChEBI" id="CHEBI:43474"/>
        <dbReference type="ChEBI" id="CHEBI:456216"/>
        <dbReference type="EC" id="3.6.4.13"/>
    </reaction>
</comment>
<dbReference type="InterPro" id="IPR036390">
    <property type="entry name" value="WH_DNA-bd_sf"/>
</dbReference>
<dbReference type="CDD" id="cd18021">
    <property type="entry name" value="DEXHc_Brr2_2"/>
    <property type="match status" value="1"/>
</dbReference>
<evidence type="ECO:0000256" key="3">
    <source>
        <dbReference type="ARBA" id="ARBA00010140"/>
    </source>
</evidence>
<keyword evidence="13" id="KW-0508">mRNA splicing</keyword>
<feature type="domain" description="Helicase C-terminal" evidence="20">
    <location>
        <begin position="1486"/>
        <end position="1667"/>
    </location>
</feature>
<dbReference type="GO" id="GO:0003676">
    <property type="term" value="F:nucleic acid binding"/>
    <property type="evidence" value="ECO:0007669"/>
    <property type="project" value="InterPro"/>
</dbReference>
<evidence type="ECO:0000256" key="15">
    <source>
        <dbReference type="ARBA" id="ARBA00034541"/>
    </source>
</evidence>
<dbReference type="Gene3D" id="1.25.70.10">
    <property type="entry name" value="Transcription termination factor 3, mitochondrial"/>
    <property type="match status" value="1"/>
</dbReference>
<evidence type="ECO:0000313" key="21">
    <source>
        <dbReference type="EMBL" id="CAD7274227.1"/>
    </source>
</evidence>
<dbReference type="InterPro" id="IPR011545">
    <property type="entry name" value="DEAD/DEAH_box_helicase_dom"/>
</dbReference>
<dbReference type="InterPro" id="IPR003690">
    <property type="entry name" value="MTERF"/>
</dbReference>
<evidence type="ECO:0000259" key="20">
    <source>
        <dbReference type="PROSITE" id="PS51194"/>
    </source>
</evidence>
<evidence type="ECO:0000256" key="10">
    <source>
        <dbReference type="ARBA" id="ARBA00022806"/>
    </source>
</evidence>
<dbReference type="InterPro" id="IPR035892">
    <property type="entry name" value="C2_domain_sf"/>
</dbReference>
<dbReference type="EMBL" id="OA882260">
    <property type="protein sequence ID" value="CAD7274227.1"/>
    <property type="molecule type" value="Genomic_DNA"/>
</dbReference>
<comment type="similarity">
    <text evidence="3">Belongs to the helicase family. SKI2 subfamily.</text>
</comment>
<dbReference type="PANTHER" id="PTHR47961:SF4">
    <property type="entry name" value="ACTIVATING SIGNAL COINTEGRATOR 1 COMPLEX SUBUNIT 3"/>
    <property type="match status" value="1"/>
</dbReference>
<dbReference type="GO" id="GO:0016787">
    <property type="term" value="F:hydrolase activity"/>
    <property type="evidence" value="ECO:0007669"/>
    <property type="project" value="UniProtKB-KW"/>
</dbReference>
<reference evidence="21" key="1">
    <citation type="submission" date="2020-11" db="EMBL/GenBank/DDBJ databases">
        <authorList>
            <person name="Tran Van P."/>
        </authorList>
    </citation>
    <scope>NUCLEOTIDE SEQUENCE</scope>
</reference>
<dbReference type="Pfam" id="PF00270">
    <property type="entry name" value="DEAD"/>
    <property type="match status" value="2"/>
</dbReference>
<dbReference type="InterPro" id="IPR038538">
    <property type="entry name" value="MTERF_sf"/>
</dbReference>
<dbReference type="EMBL" id="CAJPEX010000223">
    <property type="protein sequence ID" value="CAG0914379.1"/>
    <property type="molecule type" value="Genomic_DNA"/>
</dbReference>
<dbReference type="Gene3D" id="3.40.50.300">
    <property type="entry name" value="P-loop containing nucleotide triphosphate hydrolases"/>
    <property type="match status" value="4"/>
</dbReference>
<dbReference type="InterPro" id="IPR027417">
    <property type="entry name" value="P-loop_NTPase"/>
</dbReference>
<keyword evidence="12" id="KW-0809">Transit peptide</keyword>
<comment type="function">
    <text evidence="17">Catalyzes the ATP-dependent unwinding of U4/U6 RNA duplices, an essential step in the assembly of a catalytically active spliceosome. Plays a role in pre-mRNA splicing.</text>
</comment>
<dbReference type="InterPro" id="IPR003593">
    <property type="entry name" value="AAA+_ATPase"/>
</dbReference>
<sequence>MADAAARQLQYEYKANSNLVLQADTRLIERRGRDEPTGEVTTLVGRMIGTKMGDRAQRTKPKLQQERKAKRMRRDEANYDFARMKGVTLLSQDVDEMVGIIYRPKTQETRQTYEVLLSFIQEALGDQPRDVLCGASDEVLAVLKNDRMKEKEKKAETESLLGHLAEERFALLVNLGKKITDYASATAGDSSGQKFGDDALDQAYGVNVQFEESDDEGAEDVHGEEVDEKDLDQEADSEEESMDMYTLQAEVTKEDEASKKDGILHPMDIDAYWLQRQLSKYFKDPMESQKRAGEVLQILKSSQDDRETETQLVLLLNYDCFDLIRTLKKNRLMILYCTLLAGAQTEVDRTELRLKMKADPDLSKILKQLEAEPTSEEAAAAAKRERKRKKAVEDSRSAETQMNVLDLDDLTFVQGSHFMANKKCLLPDGSFRKQRKGYEEVHVPALKAKPFADNESLVPIEKLPKYAQPAFQGLKSLNRIQSKLFEPTMERDENLLLCAPTGAGKTNVALLAMMREVGKHVNPDGTINAHEFKIIYIAPMRSLVQEMTGSFGKRLSVYNLTVSELTGDHQLSREQFAASQVIVCTPEKWDIITRKAGDRALASLVKLVIFDEIHLLHDDRGPVLESLVARTLRNVESSQEDVRLIGLSATLPNYQDVARFLRVNVDTGLYFFDNSYRPVPLEQQYIGITEKKAVKRYQLMNDIVYEKVLQHAGKNQVLIFVHSRKETAKTARAIRDMCLEKDTLGAFLREGSASTEVLRQEAEQVKSTDLKELLPYGFAIHHAGMTRVDRTLVEDLFADRHIQLPVESQMISKLPDMLNAELVSGSVQTVKDAVQWLGYTYLYVRMLRAPTLYGVTHQEAEDDPLMEKRRSDLVHSAAILLDKHHMIKYERKTGIMQVTDLGRIASHYYCNHRTMSTYNQLLKPTLSEIELFRVFSLSDEFRNITVRDEEKLELQKLMDRVPIPIKEGIEEPSAKVNILLQAYISQLKLEGFALMSDMVYVTQSAGRLMRAIFEIVLNCGWAQLADRALSVCKMIDKRMWQSMCPLRQFKKVPEEISRKLEKKGFPWERLLDLEPAEIGELLHAPKLGKSIHKYLHQFPKLELVTHIQPITRSQLRVELRITPDFQWEERVHGVSQAFWILVEDVDSERILHHEYFLLKGKYAEDEHVVKFFVPVFELLPPQYFVRVVSDSWIASETILPISFRHLILPEKNPAPTELLDLQALPISALRNRQFESLYRYPNFNPIQTQVFNAVYNTDESVFVGAPTGSGKTLIAELAVLRLFGQEPNNARAVYVTPKEPLAQLVYDDWTRKFQSKLGKRVALLTGETGTDLKLLAKANVIVTTPEKWDVLSRRWKQRKNVQNVHLFIIDELQLIGVEEGPVIEVVCSRMRYISSQLDKPIRILGLGSSISNARDAAQWLGCGPNNTFNFHPNVRPLPLELHVRGFNMTHNASRIIAMGKPTYLSIISPNRPVIVFVPSRKQTRLTAIDLITYAAAEGNPYRFLRAEADDLERISSKLSDETLKETLSQGVGYLHEGLTPEDRKLVEQLYESGAVQILVVSRALCWTLSVASHLVVIMDTQYYEGKAHSYEDYPITDVIQMIGRANRPLDDVDSKCVLMCLSTKKDYFKKFLFEPLPVESHLDQYLHDHFNAEIVTKTIENKQDAVDYLTWTFFYRRLTQNPNYYNLQGVSHRHLSDHLSEVVENTLNDLEQSKCITIEYDIDVSPLNLGMIAAYYYINYTTIELFSMSLNAKTKLRGLMEIIASASEFSEIPIRHGEEAVLKTLATRVQHRSGAAGAKISYTDPHLKTNLLIQAHLSRMQLSAEIHQDTEVVLNKSLRLIQACVDVLSSNGWLTPALAAMELAQMVTQAMWNKDSYLRQLPHFTPEIIKRCQEKKVETVFDIMELEDEERNALLQLDEARMADVARFCNRYPNIELTYEVEEKDNLRSGKTVNVAVQLEREDEVSSTVIAPFFPQKREEGWWVVVGDPRANSLISIKRLTLQQKAKVKLDFLAPTPGSHSYTLYFMSDSYMGCDQEYKFSIAVQEPESDESGSGSESEMNFTRVLRPSVRWCSFYSTMSWREGKTWKKCDSVFEEVLYNNGFNTAQVFHIRDLMESHPRRPEQWKVNVEILLSYLDPASVRKVLSLAPALLNSPPGKLKNTVDTLRTAVPLDLRSIAIDCPMLFAMDPKETVGRIEALKESFPKKTLFRLISRNPRLLSESMEDIREKYRYLTVVMGQDQRDMINSSALSCSFEHLRVRHLIAEWTDVFKPIKMKMKMTRRWTVKPTLEDLMCSSDEDFCEKIIGISMDEYATFRDLVEMNLISSPFEPSDDSDEE</sequence>
<dbReference type="SUPFAM" id="SSF158702">
    <property type="entry name" value="Sec63 N-terminal domain-like"/>
    <property type="match status" value="2"/>
</dbReference>
<evidence type="ECO:0000256" key="17">
    <source>
        <dbReference type="ARBA" id="ARBA00054527"/>
    </source>
</evidence>
<comment type="subcellular location">
    <subcellularLocation>
        <location evidence="1">Nucleus</location>
    </subcellularLocation>
</comment>
<dbReference type="FunFam" id="1.10.10.10:FF:000012">
    <property type="entry name" value="U5 small nuclear ribonucleoprotein helicase"/>
    <property type="match status" value="1"/>
</dbReference>
<dbReference type="Pfam" id="PF02889">
    <property type="entry name" value="Sec63"/>
    <property type="match status" value="2"/>
</dbReference>
<dbReference type="FunFam" id="3.40.50.300:FF:000368">
    <property type="entry name" value="U5 small nuclear ribonucleoprotein 200 kDa helicase"/>
    <property type="match status" value="1"/>
</dbReference>
<dbReference type="Pfam" id="PF18149">
    <property type="entry name" value="Helicase_PWI"/>
    <property type="match status" value="1"/>
</dbReference>
<feature type="region of interest" description="Disordered" evidence="18">
    <location>
        <begin position="211"/>
        <end position="241"/>
    </location>
</feature>
<dbReference type="InterPro" id="IPR057842">
    <property type="entry name" value="WH_MER3"/>
</dbReference>
<dbReference type="Gene3D" id="1.10.150.20">
    <property type="entry name" value="5' to 3' exonuclease, C-terminal subdomain"/>
    <property type="match status" value="2"/>
</dbReference>
<gene>
    <name evidence="21" type="ORF">NMOB1V02_LOCUS2077</name>
</gene>
<evidence type="ECO:0000256" key="16">
    <source>
        <dbReference type="ARBA" id="ARBA00047984"/>
    </source>
</evidence>
<evidence type="ECO:0000256" key="1">
    <source>
        <dbReference type="ARBA" id="ARBA00004123"/>
    </source>
</evidence>
<keyword evidence="11" id="KW-0067">ATP-binding</keyword>
<dbReference type="SUPFAM" id="SSF52540">
    <property type="entry name" value="P-loop containing nucleoside triphosphate hydrolases"/>
    <property type="match status" value="4"/>
</dbReference>
<keyword evidence="14" id="KW-0539">Nucleus</keyword>